<dbReference type="PANTHER" id="PTHR23312">
    <property type="entry name" value="ARMC5 ARMADILLO REPEAT-CONTAINING -RELATED"/>
    <property type="match status" value="1"/>
</dbReference>
<dbReference type="SUPFAM" id="SSF48371">
    <property type="entry name" value="ARM repeat"/>
    <property type="match status" value="1"/>
</dbReference>
<proteinExistence type="predicted"/>
<feature type="compositionally biased region" description="Polar residues" evidence="1">
    <location>
        <begin position="13"/>
        <end position="28"/>
    </location>
</feature>
<dbReference type="Proteomes" id="UP001608902">
    <property type="component" value="Unassembled WGS sequence"/>
</dbReference>
<dbReference type="PANTHER" id="PTHR23312:SF8">
    <property type="entry name" value="ARMADILLO REPEAT-CONTAINING PROTEIN 5"/>
    <property type="match status" value="1"/>
</dbReference>
<feature type="region of interest" description="Disordered" evidence="1">
    <location>
        <begin position="520"/>
        <end position="542"/>
    </location>
</feature>
<dbReference type="InterPro" id="IPR011333">
    <property type="entry name" value="SKP1/BTB/POZ_sf"/>
</dbReference>
<sequence>MEKKRRKLSSRSTSHFPSLLASSSQNDSPESHSLDTQLTSDTPKNVLGALRKYKEQGSSKQNVDAIISEQSMNFRAIIGLLQRCCFKQELSPKSPWTVVLKEAASVIANFCAFSINACMEVKETNHRIVHIAARILESGEKTTSECKMTILRLLGNLCAHKESAIRVATASQLLDRIAITVNHEDSNVGRAALRCLRHLVLLSPSFAKAVISSNGCFYLGLVLAKESDCVANENDDTLLVPQVFVTLHKLVQLSVKDVGRQLHNSDCAKVLLSMFLSGHCPLERSRLIVDLCSGSFEMRESFGKEGAIERIVEMSEVSSDIIRFLCCYSMDAWGRAALREKGALDLLINRLGGNSAMDDRETITSSFRHFVHDTVGIAYLCMSTAYMSTVIQHITEYLEKHHYECKAEEEDEEDTEADIKNFQSLSSEKMGCDLITSAEKREMLARDVNEMWSRRSSPPVFNDSLSRSFASAGSSSPKTWSPSMSPFNFSNISSLSPSSSIQDLQSVSFIDSNDVSLSRDDVSESHTLEADGGEIVENNDGSKKSELQAKQEFLIICNEVNILSWQSYEENNLPYLMNEKVTEVLLRYISEAPSIDSKAVRALRRMARCRSSVERLLMLQFHTRLVDTLFKQNCNIGTPSSRKGLKRCKRCAERASFCVQTLEEFSSHVDSDFGEYFLRNYLKMVDERQKLKAWIAAVVLIRNPERQRRIFLDYHPLERLIEHLKFIIKSDNFEELWEYSTYKNGSPIVCQILRSLLSLTSETEVKASIESDNSDYYSLMTGNECVLERQRDMPLLKFLTETGEILEEVPKDKLLEGSEYFRGMFENEFSEQSQARDTFIFSEEQELCSADEYRQFLHYLSGCRRQECFDLRNAQNVIVLLQLADRYLCTSLTEMLASQNGPARYFLTGSSLPAYFSVCLLTAAGVNHDLDIACVCCLLGFCTEEEVKETMQSLRTNEIVVDTFTELLHRFVRRSLKEPGRVLRSVHSLSIQL</sequence>
<name>A0ABD6E5D4_9BILA</name>
<dbReference type="InterPro" id="IPR011989">
    <property type="entry name" value="ARM-like"/>
</dbReference>
<keyword evidence="3" id="KW-1185">Reference proteome</keyword>
<organism evidence="2 3">
    <name type="scientific">Gnathostoma spinigerum</name>
    <dbReference type="NCBI Taxonomy" id="75299"/>
    <lineage>
        <taxon>Eukaryota</taxon>
        <taxon>Metazoa</taxon>
        <taxon>Ecdysozoa</taxon>
        <taxon>Nematoda</taxon>
        <taxon>Chromadorea</taxon>
        <taxon>Rhabditida</taxon>
        <taxon>Spirurina</taxon>
        <taxon>Gnathostomatomorpha</taxon>
        <taxon>Gnathostomatoidea</taxon>
        <taxon>Gnathostomatidae</taxon>
        <taxon>Gnathostoma</taxon>
    </lineage>
</organism>
<feature type="region of interest" description="Disordered" evidence="1">
    <location>
        <begin position="1"/>
        <end position="41"/>
    </location>
</feature>
<evidence type="ECO:0000313" key="2">
    <source>
        <dbReference type="EMBL" id="MFH4974815.1"/>
    </source>
</evidence>
<gene>
    <name evidence="2" type="ORF">AB6A40_001524</name>
</gene>
<dbReference type="EMBL" id="JBGFUD010000575">
    <property type="protein sequence ID" value="MFH4974815.1"/>
    <property type="molecule type" value="Genomic_DNA"/>
</dbReference>
<reference evidence="2 3" key="1">
    <citation type="submission" date="2024-08" db="EMBL/GenBank/DDBJ databases">
        <title>Gnathostoma spinigerum genome.</title>
        <authorList>
            <person name="Gonzalez-Bertolin B."/>
            <person name="Monzon S."/>
            <person name="Zaballos A."/>
            <person name="Jimenez P."/>
            <person name="Dekumyoy P."/>
            <person name="Varona S."/>
            <person name="Cuesta I."/>
            <person name="Sumanam S."/>
            <person name="Adisakwattana P."/>
            <person name="Gasser R.B."/>
            <person name="Hernandez-Gonzalez A."/>
            <person name="Young N.D."/>
            <person name="Perteguer M.J."/>
        </authorList>
    </citation>
    <scope>NUCLEOTIDE SEQUENCE [LARGE SCALE GENOMIC DNA]</scope>
    <source>
        <strain evidence="2">AL3</strain>
        <tissue evidence="2">Liver</tissue>
    </source>
</reference>
<comment type="caution">
    <text evidence="2">The sequence shown here is derived from an EMBL/GenBank/DDBJ whole genome shotgun (WGS) entry which is preliminary data.</text>
</comment>
<dbReference type="InterPro" id="IPR016024">
    <property type="entry name" value="ARM-type_fold"/>
</dbReference>
<feature type="compositionally biased region" description="Basic and acidic residues" evidence="1">
    <location>
        <begin position="520"/>
        <end position="529"/>
    </location>
</feature>
<evidence type="ECO:0000313" key="3">
    <source>
        <dbReference type="Proteomes" id="UP001608902"/>
    </source>
</evidence>
<protein>
    <submittedName>
        <fullName evidence="2">Uncharacterized protein</fullName>
    </submittedName>
</protein>
<dbReference type="Gene3D" id="3.30.710.10">
    <property type="entry name" value="Potassium Channel Kv1.1, Chain A"/>
    <property type="match status" value="1"/>
</dbReference>
<evidence type="ECO:0000256" key="1">
    <source>
        <dbReference type="SAM" id="MobiDB-lite"/>
    </source>
</evidence>
<dbReference type="AlphaFoldDB" id="A0ABD6E5D4"/>
<accession>A0ABD6E5D4</accession>
<dbReference type="Gene3D" id="1.25.10.10">
    <property type="entry name" value="Leucine-rich Repeat Variant"/>
    <property type="match status" value="1"/>
</dbReference>